<dbReference type="InterPro" id="IPR000551">
    <property type="entry name" value="MerR-type_HTH_dom"/>
</dbReference>
<evidence type="ECO:0000256" key="2">
    <source>
        <dbReference type="ARBA" id="ARBA00023125"/>
    </source>
</evidence>
<keyword evidence="6" id="KW-1185">Reference proteome</keyword>
<feature type="domain" description="HTH merR-type" evidence="4">
    <location>
        <begin position="1"/>
        <end position="70"/>
    </location>
</feature>
<keyword evidence="1" id="KW-0805">Transcription regulation</keyword>
<evidence type="ECO:0000256" key="3">
    <source>
        <dbReference type="ARBA" id="ARBA00023163"/>
    </source>
</evidence>
<dbReference type="CDD" id="cd01282">
    <property type="entry name" value="HTH_MerR-like_sg3"/>
    <property type="match status" value="1"/>
</dbReference>
<dbReference type="Proteomes" id="UP000612282">
    <property type="component" value="Unassembled WGS sequence"/>
</dbReference>
<dbReference type="PANTHER" id="PTHR30204:SF94">
    <property type="entry name" value="HEAVY METAL-DEPENDENT TRANSCRIPTIONAL REGULATOR HI_0293-RELATED"/>
    <property type="match status" value="1"/>
</dbReference>
<protein>
    <submittedName>
        <fullName evidence="5">MerR family transcriptional regulator</fullName>
    </submittedName>
</protein>
<organism evidence="5 6">
    <name type="scientific">Actinoplanes couchii</name>
    <dbReference type="NCBI Taxonomy" id="403638"/>
    <lineage>
        <taxon>Bacteria</taxon>
        <taxon>Bacillati</taxon>
        <taxon>Actinomycetota</taxon>
        <taxon>Actinomycetes</taxon>
        <taxon>Micromonosporales</taxon>
        <taxon>Micromonosporaceae</taxon>
        <taxon>Actinoplanes</taxon>
    </lineage>
</organism>
<evidence type="ECO:0000259" key="4">
    <source>
        <dbReference type="PROSITE" id="PS50937"/>
    </source>
</evidence>
<dbReference type="PROSITE" id="PS50937">
    <property type="entry name" value="HTH_MERR_2"/>
    <property type="match status" value="1"/>
</dbReference>
<dbReference type="SUPFAM" id="SSF46955">
    <property type="entry name" value="Putative DNA-binding domain"/>
    <property type="match status" value="1"/>
</dbReference>
<evidence type="ECO:0000313" key="5">
    <source>
        <dbReference type="EMBL" id="GID53967.1"/>
    </source>
</evidence>
<dbReference type="PANTHER" id="PTHR30204">
    <property type="entry name" value="REDOX-CYCLING DRUG-SENSING TRANSCRIPTIONAL ACTIVATOR SOXR"/>
    <property type="match status" value="1"/>
</dbReference>
<dbReference type="InterPro" id="IPR047057">
    <property type="entry name" value="MerR_fam"/>
</dbReference>
<proteinExistence type="predicted"/>
<gene>
    <name evidence="5" type="ORF">Aco03nite_023710</name>
</gene>
<reference evidence="5 6" key="1">
    <citation type="submission" date="2021-01" db="EMBL/GenBank/DDBJ databases">
        <title>Whole genome shotgun sequence of Actinoplanes couchii NBRC 106145.</title>
        <authorList>
            <person name="Komaki H."/>
            <person name="Tamura T."/>
        </authorList>
    </citation>
    <scope>NUCLEOTIDE SEQUENCE [LARGE SCALE GENOMIC DNA]</scope>
    <source>
        <strain evidence="5 6">NBRC 106145</strain>
    </source>
</reference>
<accession>A0ABQ3X628</accession>
<dbReference type="EMBL" id="BOMG01000035">
    <property type="protein sequence ID" value="GID53967.1"/>
    <property type="molecule type" value="Genomic_DNA"/>
</dbReference>
<keyword evidence="3" id="KW-0804">Transcription</keyword>
<dbReference type="InterPro" id="IPR009061">
    <property type="entry name" value="DNA-bd_dom_put_sf"/>
</dbReference>
<dbReference type="PRINTS" id="PR00040">
    <property type="entry name" value="HTHMERR"/>
</dbReference>
<comment type="caution">
    <text evidence="5">The sequence shown here is derived from an EMBL/GenBank/DDBJ whole genome shotgun (WGS) entry which is preliminary data.</text>
</comment>
<name>A0ABQ3X628_9ACTN</name>
<evidence type="ECO:0000256" key="1">
    <source>
        <dbReference type="ARBA" id="ARBA00023015"/>
    </source>
</evidence>
<dbReference type="SMART" id="SM00422">
    <property type="entry name" value="HTH_MERR"/>
    <property type="match status" value="1"/>
</dbReference>
<dbReference type="Gene3D" id="1.10.1660.10">
    <property type="match status" value="1"/>
</dbReference>
<keyword evidence="2" id="KW-0238">DNA-binding</keyword>
<dbReference type="Pfam" id="PF13411">
    <property type="entry name" value="MerR_1"/>
    <property type="match status" value="1"/>
</dbReference>
<evidence type="ECO:0000313" key="6">
    <source>
        <dbReference type="Proteomes" id="UP000612282"/>
    </source>
</evidence>
<sequence>MFMLIGELAERAGTSPRTLRYYEEHGLIRPRRDANGYRQYDDGELRVVHEIRALLADGFGVGDIRPFVECLRAGNSAGHVCPDSAVVLRRKLAEVDDFIDQLTAVQERLRDQLQEIKCHFAVRE</sequence>